<organism evidence="1 2">
    <name type="scientific">Diaporthe ampelina</name>
    <dbReference type="NCBI Taxonomy" id="1214573"/>
    <lineage>
        <taxon>Eukaryota</taxon>
        <taxon>Fungi</taxon>
        <taxon>Dikarya</taxon>
        <taxon>Ascomycota</taxon>
        <taxon>Pezizomycotina</taxon>
        <taxon>Sordariomycetes</taxon>
        <taxon>Sordariomycetidae</taxon>
        <taxon>Diaporthales</taxon>
        <taxon>Diaporthaceae</taxon>
        <taxon>Diaporthe</taxon>
    </lineage>
</organism>
<dbReference type="Proteomes" id="UP000034680">
    <property type="component" value="Unassembled WGS sequence"/>
</dbReference>
<proteinExistence type="predicted"/>
<keyword evidence="2" id="KW-1185">Reference proteome</keyword>
<dbReference type="EMBL" id="LCUC01000199">
    <property type="protein sequence ID" value="KKY34511.1"/>
    <property type="molecule type" value="Genomic_DNA"/>
</dbReference>
<evidence type="ECO:0000313" key="1">
    <source>
        <dbReference type="EMBL" id="KKY34511.1"/>
    </source>
</evidence>
<accession>A0A0G2FKB9</accession>
<sequence length="254" mass="29107">MREHGVDDYKVPMGVKWHTPVFVPRNYDNVGDLTVEDFVTNPGKMSWIMNPIHKNVRRGNPVLPLLHPRANYSDKDPELVWEDEFNQNIPDDCLTDWYYDEQDKLIEPGSGHRCRFFHNWGGHEIEGCRDKWKPIGARAADGPGADYPTPSLQERHARTLVNDQNSRGGSGTKELCEDPHSVGPSYANHQERVFCRMTDKTLWPFCDSTAGVSRDCFDAEAEVLVENSRPVGKRTLYWDAIEDWHSGERVKRAA</sequence>
<dbReference type="OrthoDB" id="5365129at2759"/>
<evidence type="ECO:0000313" key="2">
    <source>
        <dbReference type="Proteomes" id="UP000034680"/>
    </source>
</evidence>
<gene>
    <name evidence="1" type="ORF">UCDDA912_g05514</name>
</gene>
<protein>
    <submittedName>
        <fullName evidence="1">Putative ankyrin repeat protein</fullName>
    </submittedName>
</protein>
<reference evidence="1 2" key="1">
    <citation type="submission" date="2015-05" db="EMBL/GenBank/DDBJ databases">
        <title>Distinctive expansion of gene families associated with plant cell wall degradation and secondary metabolism in the genomes of grapevine trunk pathogens.</title>
        <authorList>
            <person name="Lawrence D.P."/>
            <person name="Travadon R."/>
            <person name="Rolshausen P.E."/>
            <person name="Baumgartner K."/>
        </authorList>
    </citation>
    <scope>NUCLEOTIDE SEQUENCE [LARGE SCALE GENOMIC DNA]</scope>
    <source>
        <strain evidence="1">DA912</strain>
    </source>
</reference>
<reference evidence="1 2" key="2">
    <citation type="submission" date="2015-05" db="EMBL/GenBank/DDBJ databases">
        <authorList>
            <person name="Morales-Cruz A."/>
            <person name="Amrine K.C."/>
            <person name="Cantu D."/>
        </authorList>
    </citation>
    <scope>NUCLEOTIDE SEQUENCE [LARGE SCALE GENOMIC DNA]</scope>
    <source>
        <strain evidence="1">DA912</strain>
    </source>
</reference>
<dbReference type="AlphaFoldDB" id="A0A0G2FKB9"/>
<comment type="caution">
    <text evidence="1">The sequence shown here is derived from an EMBL/GenBank/DDBJ whole genome shotgun (WGS) entry which is preliminary data.</text>
</comment>
<name>A0A0G2FKB9_9PEZI</name>